<dbReference type="PANTHER" id="PTHR11640">
    <property type="entry name" value="NEPHRIN"/>
    <property type="match status" value="1"/>
</dbReference>
<keyword evidence="3" id="KW-1133">Transmembrane helix</keyword>
<dbReference type="SMART" id="SM00409">
    <property type="entry name" value="IG"/>
    <property type="match status" value="2"/>
</dbReference>
<evidence type="ECO:0000256" key="7">
    <source>
        <dbReference type="ARBA" id="ARBA00023319"/>
    </source>
</evidence>
<dbReference type="SMART" id="SM00408">
    <property type="entry name" value="IGc2"/>
    <property type="match status" value="2"/>
</dbReference>
<dbReference type="Pfam" id="PF07686">
    <property type="entry name" value="V-set"/>
    <property type="match status" value="1"/>
</dbReference>
<feature type="domain" description="Ig-like" evidence="8">
    <location>
        <begin position="160"/>
        <end position="259"/>
    </location>
</feature>
<dbReference type="Ensembl" id="ENSEBUT00000011760.1">
    <property type="protein sequence ID" value="ENSEBUP00000011196.1"/>
    <property type="gene ID" value="ENSEBUG00000007194.1"/>
</dbReference>
<keyword evidence="10" id="KW-1185">Reference proteome</keyword>
<feature type="domain" description="Ig-like" evidence="8">
    <location>
        <begin position="20"/>
        <end position="154"/>
    </location>
</feature>
<dbReference type="PANTHER" id="PTHR11640:SF162">
    <property type="entry name" value="BASAL CELL ADHESION MOLECULE ISOFORM X1-RELATED"/>
    <property type="match status" value="1"/>
</dbReference>
<organism evidence="9 10">
    <name type="scientific">Eptatretus burgeri</name>
    <name type="common">Inshore hagfish</name>
    <dbReference type="NCBI Taxonomy" id="7764"/>
    <lineage>
        <taxon>Eukaryota</taxon>
        <taxon>Metazoa</taxon>
        <taxon>Chordata</taxon>
        <taxon>Craniata</taxon>
        <taxon>Vertebrata</taxon>
        <taxon>Cyclostomata</taxon>
        <taxon>Myxini</taxon>
        <taxon>Myxiniformes</taxon>
        <taxon>Myxinidae</taxon>
        <taxon>Eptatretinae</taxon>
        <taxon>Eptatretus</taxon>
    </lineage>
</organism>
<evidence type="ECO:0000256" key="6">
    <source>
        <dbReference type="ARBA" id="ARBA00023180"/>
    </source>
</evidence>
<dbReference type="CDD" id="cd00096">
    <property type="entry name" value="Ig"/>
    <property type="match status" value="1"/>
</dbReference>
<evidence type="ECO:0000256" key="5">
    <source>
        <dbReference type="ARBA" id="ARBA00023157"/>
    </source>
</evidence>
<dbReference type="InterPro" id="IPR003599">
    <property type="entry name" value="Ig_sub"/>
</dbReference>
<dbReference type="InterPro" id="IPR013783">
    <property type="entry name" value="Ig-like_fold"/>
</dbReference>
<dbReference type="Proteomes" id="UP000694388">
    <property type="component" value="Unplaced"/>
</dbReference>
<reference evidence="9" key="2">
    <citation type="submission" date="2025-09" db="UniProtKB">
        <authorList>
            <consortium name="Ensembl"/>
        </authorList>
    </citation>
    <scope>IDENTIFICATION</scope>
</reference>
<protein>
    <recommendedName>
        <fullName evidence="8">Ig-like domain-containing protein</fullName>
    </recommendedName>
</protein>
<comment type="subcellular location">
    <subcellularLocation>
        <location evidence="1">Membrane</location>
        <topology evidence="1">Single-pass type I membrane protein</topology>
    </subcellularLocation>
</comment>
<dbReference type="SUPFAM" id="SSF48726">
    <property type="entry name" value="Immunoglobulin"/>
    <property type="match status" value="4"/>
</dbReference>
<dbReference type="InterPro" id="IPR013162">
    <property type="entry name" value="CD80_C2-set"/>
</dbReference>
<keyword evidence="4" id="KW-0472">Membrane</keyword>
<dbReference type="InterPro" id="IPR036179">
    <property type="entry name" value="Ig-like_dom_sf"/>
</dbReference>
<feature type="domain" description="Ig-like" evidence="8">
    <location>
        <begin position="383"/>
        <end position="448"/>
    </location>
</feature>
<evidence type="ECO:0000313" key="9">
    <source>
        <dbReference type="Ensembl" id="ENSEBUP00000011196.1"/>
    </source>
</evidence>
<dbReference type="InterPro" id="IPR003598">
    <property type="entry name" value="Ig_sub2"/>
</dbReference>
<evidence type="ECO:0000256" key="3">
    <source>
        <dbReference type="ARBA" id="ARBA00022989"/>
    </source>
</evidence>
<dbReference type="GeneTree" id="ENSGT00940000155838"/>
<keyword evidence="2" id="KW-0812">Transmembrane</keyword>
<reference evidence="9" key="1">
    <citation type="submission" date="2025-08" db="UniProtKB">
        <authorList>
            <consortium name="Ensembl"/>
        </authorList>
    </citation>
    <scope>IDENTIFICATION</scope>
</reference>
<evidence type="ECO:0000259" key="8">
    <source>
        <dbReference type="PROSITE" id="PS50835"/>
    </source>
</evidence>
<evidence type="ECO:0000256" key="4">
    <source>
        <dbReference type="ARBA" id="ARBA00023136"/>
    </source>
</evidence>
<evidence type="ECO:0000256" key="2">
    <source>
        <dbReference type="ARBA" id="ARBA00022692"/>
    </source>
</evidence>
<sequence>MHLCAGSQSPAIAVAQTLLPRIDMEYEVAFEFCVVIFILQGVTTGVKVTVPEAVGAELGKSLLIPCTLSHDGESLQSLSVMLVWNYKNDTSCCKRLVYFHDSTRDITESKRMNVSNDLTLHIFKMSFADVGSYMCSLSVVGHGTSVATSKAYIFSAPTTPEIIIESNLTESETTQKVGVCHSKDAYPKAFVIWYQDGQALPEQQVQNVWTRQKNQLCSLESVLTRQITRQDNNARFHCQLVYNMSGANFGWPPKEQNINSTSVNIVVHYPATRAMLHVQGHALEGNVVTLECSTDGNPQPLHSEFYRILDNGSRLHMKNGRVGNRLLLYNASRDDSGEYACSAAGLSNLQATTSLHVYYKPKGLVMPTPQHESHSVAWDLDKPILSHREEIRVRLGKSLVVHCNATSSSRPKYAWKKEGIGMAGQVVSLESTLHIKKVSYKDSGNYTL</sequence>
<dbReference type="Gene3D" id="2.60.40.10">
    <property type="entry name" value="Immunoglobulins"/>
    <property type="match status" value="4"/>
</dbReference>
<evidence type="ECO:0000256" key="1">
    <source>
        <dbReference type="ARBA" id="ARBA00004479"/>
    </source>
</evidence>
<name>A0A8C4Q805_EPTBU</name>
<dbReference type="PROSITE" id="PS50835">
    <property type="entry name" value="IG_LIKE"/>
    <property type="match status" value="4"/>
</dbReference>
<dbReference type="InterPro" id="IPR007110">
    <property type="entry name" value="Ig-like_dom"/>
</dbReference>
<dbReference type="GO" id="GO:0005911">
    <property type="term" value="C:cell-cell junction"/>
    <property type="evidence" value="ECO:0007669"/>
    <property type="project" value="TreeGrafter"/>
</dbReference>
<keyword evidence="6" id="KW-0325">Glycoprotein</keyword>
<accession>A0A8C4Q805</accession>
<dbReference type="InterPro" id="IPR013106">
    <property type="entry name" value="Ig_V-set"/>
</dbReference>
<keyword evidence="7" id="KW-0393">Immunoglobulin domain</keyword>
<dbReference type="GO" id="GO:0098609">
    <property type="term" value="P:cell-cell adhesion"/>
    <property type="evidence" value="ECO:0007669"/>
    <property type="project" value="TreeGrafter"/>
</dbReference>
<keyword evidence="5" id="KW-1015">Disulfide bond</keyword>
<dbReference type="InterPro" id="IPR051275">
    <property type="entry name" value="Cell_adhesion_signaling"/>
</dbReference>
<evidence type="ECO:0000313" key="10">
    <source>
        <dbReference type="Proteomes" id="UP000694388"/>
    </source>
</evidence>
<dbReference type="Pfam" id="PF13927">
    <property type="entry name" value="Ig_3"/>
    <property type="match status" value="2"/>
</dbReference>
<feature type="domain" description="Ig-like" evidence="8">
    <location>
        <begin position="270"/>
        <end position="354"/>
    </location>
</feature>
<dbReference type="GO" id="GO:0050839">
    <property type="term" value="F:cell adhesion molecule binding"/>
    <property type="evidence" value="ECO:0007669"/>
    <property type="project" value="TreeGrafter"/>
</dbReference>
<dbReference type="AlphaFoldDB" id="A0A8C4Q805"/>
<dbReference type="GO" id="GO:0005886">
    <property type="term" value="C:plasma membrane"/>
    <property type="evidence" value="ECO:0007669"/>
    <property type="project" value="TreeGrafter"/>
</dbReference>
<dbReference type="Pfam" id="PF08205">
    <property type="entry name" value="C2-set_2"/>
    <property type="match status" value="1"/>
</dbReference>
<proteinExistence type="predicted"/>